<feature type="compositionally biased region" description="Basic and acidic residues" evidence="2">
    <location>
        <begin position="1697"/>
        <end position="1707"/>
    </location>
</feature>
<keyword evidence="5" id="KW-1185">Reference proteome</keyword>
<evidence type="ECO:0000313" key="4">
    <source>
        <dbReference type="EMBL" id="RMX39171.1"/>
    </source>
</evidence>
<keyword evidence="1" id="KW-0862">Zinc</keyword>
<feature type="compositionally biased region" description="Polar residues" evidence="2">
    <location>
        <begin position="116"/>
        <end position="127"/>
    </location>
</feature>
<feature type="region of interest" description="Disordered" evidence="2">
    <location>
        <begin position="1893"/>
        <end position="1954"/>
    </location>
</feature>
<feature type="compositionally biased region" description="Basic and acidic residues" evidence="2">
    <location>
        <begin position="1201"/>
        <end position="1214"/>
    </location>
</feature>
<feature type="compositionally biased region" description="Polar residues" evidence="2">
    <location>
        <begin position="521"/>
        <end position="533"/>
    </location>
</feature>
<dbReference type="OMA" id="CWRDSEV"/>
<feature type="compositionally biased region" description="Polar residues" evidence="2">
    <location>
        <begin position="1722"/>
        <end position="1736"/>
    </location>
</feature>
<evidence type="ECO:0000256" key="1">
    <source>
        <dbReference type="PROSITE-ProRule" id="PRU00042"/>
    </source>
</evidence>
<feature type="compositionally biased region" description="Polar residues" evidence="2">
    <location>
        <begin position="1986"/>
        <end position="1997"/>
    </location>
</feature>
<organism evidence="4 5">
    <name type="scientific">Pocillopora damicornis</name>
    <name type="common">Cauliflower coral</name>
    <name type="synonym">Millepora damicornis</name>
    <dbReference type="NCBI Taxonomy" id="46731"/>
    <lineage>
        <taxon>Eukaryota</taxon>
        <taxon>Metazoa</taxon>
        <taxon>Cnidaria</taxon>
        <taxon>Anthozoa</taxon>
        <taxon>Hexacorallia</taxon>
        <taxon>Scleractinia</taxon>
        <taxon>Astrocoeniina</taxon>
        <taxon>Pocilloporidae</taxon>
        <taxon>Pocillopora</taxon>
    </lineage>
</organism>
<feature type="compositionally biased region" description="Basic and acidic residues" evidence="2">
    <location>
        <begin position="1144"/>
        <end position="1157"/>
    </location>
</feature>
<feature type="compositionally biased region" description="Polar residues" evidence="2">
    <location>
        <begin position="2222"/>
        <end position="2234"/>
    </location>
</feature>
<feature type="region of interest" description="Disordered" evidence="2">
    <location>
        <begin position="1800"/>
        <end position="1864"/>
    </location>
</feature>
<feature type="region of interest" description="Disordered" evidence="2">
    <location>
        <begin position="1282"/>
        <end position="1331"/>
    </location>
</feature>
<protein>
    <recommendedName>
        <fullName evidence="3">C2H2-type domain-containing protein</fullName>
    </recommendedName>
</protein>
<evidence type="ECO:0000313" key="5">
    <source>
        <dbReference type="Proteomes" id="UP000275408"/>
    </source>
</evidence>
<feature type="compositionally biased region" description="Polar residues" evidence="2">
    <location>
        <begin position="1130"/>
        <end position="1143"/>
    </location>
</feature>
<feature type="compositionally biased region" description="Polar residues" evidence="2">
    <location>
        <begin position="1101"/>
        <end position="1113"/>
    </location>
</feature>
<feature type="compositionally biased region" description="Low complexity" evidence="2">
    <location>
        <begin position="1737"/>
        <end position="1754"/>
    </location>
</feature>
<dbReference type="InterPro" id="IPR013087">
    <property type="entry name" value="Znf_C2H2_type"/>
</dbReference>
<dbReference type="Proteomes" id="UP000275408">
    <property type="component" value="Unassembled WGS sequence"/>
</dbReference>
<comment type="caution">
    <text evidence="4">The sequence shown here is derived from an EMBL/GenBank/DDBJ whole genome shotgun (WGS) entry which is preliminary data.</text>
</comment>
<feature type="compositionally biased region" description="Low complexity" evidence="2">
    <location>
        <begin position="770"/>
        <end position="785"/>
    </location>
</feature>
<feature type="compositionally biased region" description="Polar residues" evidence="2">
    <location>
        <begin position="397"/>
        <end position="417"/>
    </location>
</feature>
<feature type="compositionally biased region" description="Polar residues" evidence="2">
    <location>
        <begin position="473"/>
        <end position="489"/>
    </location>
</feature>
<feature type="compositionally biased region" description="Polar residues" evidence="2">
    <location>
        <begin position="1189"/>
        <end position="1200"/>
    </location>
</feature>
<feature type="compositionally biased region" description="Low complexity" evidence="2">
    <location>
        <begin position="895"/>
        <end position="906"/>
    </location>
</feature>
<feature type="compositionally biased region" description="Polar residues" evidence="2">
    <location>
        <begin position="1060"/>
        <end position="1069"/>
    </location>
</feature>
<feature type="compositionally biased region" description="Polar residues" evidence="2">
    <location>
        <begin position="2112"/>
        <end position="2130"/>
    </location>
</feature>
<feature type="compositionally biased region" description="Basic and acidic residues" evidence="2">
    <location>
        <begin position="940"/>
        <end position="953"/>
    </location>
</feature>
<feature type="compositionally biased region" description="Low complexity" evidence="2">
    <location>
        <begin position="2146"/>
        <end position="2169"/>
    </location>
</feature>
<feature type="region of interest" description="Disordered" evidence="2">
    <location>
        <begin position="1986"/>
        <end position="2034"/>
    </location>
</feature>
<feature type="compositionally biased region" description="Basic and acidic residues" evidence="2">
    <location>
        <begin position="853"/>
        <end position="862"/>
    </location>
</feature>
<feature type="compositionally biased region" description="Polar residues" evidence="2">
    <location>
        <begin position="1839"/>
        <end position="1858"/>
    </location>
</feature>
<feature type="region of interest" description="Disordered" evidence="2">
    <location>
        <begin position="1557"/>
        <end position="1777"/>
    </location>
</feature>
<dbReference type="EMBL" id="RCHS01003850">
    <property type="protein sequence ID" value="RMX39171.1"/>
    <property type="molecule type" value="Genomic_DNA"/>
</dbReference>
<evidence type="ECO:0000256" key="2">
    <source>
        <dbReference type="SAM" id="MobiDB-lite"/>
    </source>
</evidence>
<keyword evidence="1" id="KW-0863">Zinc-finger</keyword>
<dbReference type="OrthoDB" id="5981545at2759"/>
<dbReference type="GO" id="GO:0008270">
    <property type="term" value="F:zinc ion binding"/>
    <property type="evidence" value="ECO:0007669"/>
    <property type="project" value="UniProtKB-KW"/>
</dbReference>
<feature type="compositionally biased region" description="Polar residues" evidence="2">
    <location>
        <begin position="552"/>
        <end position="592"/>
    </location>
</feature>
<feature type="compositionally biased region" description="Low complexity" evidence="2">
    <location>
        <begin position="1894"/>
        <end position="1918"/>
    </location>
</feature>
<gene>
    <name evidence="4" type="ORF">pdam_00013538</name>
</gene>
<feature type="region of interest" description="Disordered" evidence="2">
    <location>
        <begin position="1183"/>
        <end position="1221"/>
    </location>
</feature>
<feature type="compositionally biased region" description="Basic and acidic residues" evidence="2">
    <location>
        <begin position="1070"/>
        <end position="1093"/>
    </location>
</feature>
<feature type="compositionally biased region" description="Polar residues" evidence="2">
    <location>
        <begin position="1560"/>
        <end position="1569"/>
    </location>
</feature>
<feature type="compositionally biased region" description="Low complexity" evidence="2">
    <location>
        <begin position="1938"/>
        <end position="1950"/>
    </location>
</feature>
<feature type="compositionally biased region" description="Polar residues" evidence="2">
    <location>
        <begin position="981"/>
        <end position="1005"/>
    </location>
</feature>
<evidence type="ECO:0000259" key="3">
    <source>
        <dbReference type="PROSITE" id="PS50157"/>
    </source>
</evidence>
<feature type="region of interest" description="Disordered" evidence="2">
    <location>
        <begin position="109"/>
        <end position="173"/>
    </location>
</feature>
<feature type="domain" description="C2H2-type" evidence="3">
    <location>
        <begin position="616"/>
        <end position="648"/>
    </location>
</feature>
<dbReference type="PROSITE" id="PS50157">
    <property type="entry name" value="ZINC_FINGER_C2H2_2"/>
    <property type="match status" value="1"/>
</dbReference>
<feature type="region of interest" description="Disordered" evidence="2">
    <location>
        <begin position="473"/>
        <end position="598"/>
    </location>
</feature>
<feature type="compositionally biased region" description="Basic and acidic residues" evidence="2">
    <location>
        <begin position="1999"/>
        <end position="2010"/>
    </location>
</feature>
<sequence length="2257" mass="241230">MDDRCSSPEIDVVGIRDKCRRISHRREMLSTYSGRNARNIHRANQRGANLPAANTKAKGKSKVETVNLRVRNMGIIRVKKEPEEEEDCEVSYSLSSLLDECDFEQAPRRKARALKSPTSLALAQSKSVEPVRPNSVRPRQSLENVISSLKSARDTSVNKPRSSTNRAPSFQNPVVPISLPTHILSVAPAPHNSLSPGAQGASVPQIIDVRSLATSPHTVSTGTAAKTTLNLSTSKPVTPQSVQLSSRALSGAYPSQGAMVTRPFSAGSPAQSMRNVPLTKLLTQGVQVPSAKPATAASKPLNIRFVLPATAPFNTTEFQQILQAALAAVVSQSKGVDASLLQQAIQEALVTVAKSPQPFSVMELKGAIQDSLAKLVALSASPTRVSRQQVVAPKPPNTYTSTGSVKQLKTSSGTAMSGINPTYSPLTVTSKNVGPITQTGALTSGVDTSSSTSLNSARDALVKALQEKRILNSPQSLSSTTSKFTSDISPSVPEPVFIDEPCSESSPPSPEVPMLQEPTMVASSRPLNTTSKTKPVASTPASVPSSTISTTHTNPSPQDTISQAQVVTSTGNSPSTKKAPFTPSNSKNTTQPRKAVKGGCGGGCCQFCRTCLENDNTCGLPSCQKTFPSKQALRKHYYFNPNHALRIPIEKASVACENFLPLELNDLHRKARIRELFKRIDDDELKELLLPRLAKIVSLFQLLEQKSLRVSLGSISAFKMFTEFERFRKEVEASLLDLILQPQGKSCGRTGKQDSGLNIDKTAKRKTADTSFAQGSQTAASASGQDVSKDRSSSATSASLEFLADGNSGGVTSQTTKKTMDLEVESSAGKTTTEAPKAASQPESPEFTCFLGNERDENKEEVPTAVTSGKKSADKMSSLPDVSGKKTADEAAKTSSLSEPVEVVSSGAEKTDLNTKEVLNSVASGTGAPEDKNTSSAENNTEHSGKDFGDVEKFSQPGMTTKQEDVIPSGEDGRKEDKPNSIPQSAVANQGLSDHQRPESLQPTQEDAGDNTEKSTLKNSTSSPMETDECLPQYVTGEGRISSEIESTDVLMADQEEANHTTQGDATNSSKEEHKNESQRDTVEKIDVARGEGGKAPVSSGGVSQNTEQSNNEQTERALGVMKGMDSDTFEAQVSNFTDNSCTQRDKMTAEHSDGAKETVPVNTEILGNTSKAQSTEEQIMIHNEDKTNGVTNENTPKPKTSQEETAKSGKDSVKPNVASEDVKLQQTVQYKAIESLDGDKEIVTPGSSKETLHEGGNICNTVVDQVCEDGTTTSAKIPLEKKGDKQVVEVTSEKSADTKADASTEKESQETTSGDANAAEASPSEIEVGSDQKVVAIRKEKTLKETLEDLILEDLDELDEGNLMDFNLPLAVKWGRVIKKVKENEAKKIARKENYSDQDMKHFIFHKPKEAANAVIIACCHAHPSFFRAYVMPALLDKHIDDFGVFGKKLLSRLYLSQQKYVQVLRNNIGPQLAKILGINIFPTYKRIQDTWAIVKRPAWTTNGPSATTVFTIGPEDEHEVPDDAEGIESRAKTLGSSVQELHGFVQSHANRVEESLKRASSANTTLLDGNKRQRLENSDAKTDAAQSEKGNKKPTLASSEMTVQKEARQLNDGMMTPVEKDSSKPVKQGGNMQKNKAKEKQKQALDNSAAPEYDIENAGSTSSSSALGKETSASQESEDNKKADTKGAEPMSVDQEQKQDDKSKDPQATGSSGAVEKLSSRFSTAQSTPTASNFTDQPAPSTTTSPSSLIPPKATIYTNPTGKKGEPSVPFPVTKGSPLFLVPIEKISPKLIEKFIQEANRGGVKTRSSDKKKGKQTKQTSKQKQQGSQVLVLVPSSIPNSSPTIQALTSSEQLESTGGKKPLLLLPADRVPKTIANQSQTVRRKMVITMVAQSSSAKSPSTSASTAASSTGDQSSFPTSAIRSVKGPIMSTQEGKSNTTSAASSDASKSVEDLTSVVNNTSALNSPAKERLFTSVSGSNESTSQAKLLCKSSSGRDAVRDSSAEKFRGNKKSAGNKDSSSQGAASAIPLTENDVDGNRRLACSTDFDPLGSSMLPSDTTLDDFLKDMNRDGTGSDANEMPSLDLSEIISSFGDMPAQSGGNTPVGVSLGDTTTTSAVGRSADSQVPSFLQGKPHLQDDDLSYSTTRRQSPRRTTAPTKSASGSSSRDVSDTDGEDETSEGSSHDYSLRKTSSPFSSGASKDDSDADEASPLRKRRRVPTRTNTRSSLQVTFVSDRGIPAKVSHTSPAKTKGKKH</sequence>
<feature type="compositionally biased region" description="Low complexity" evidence="2">
    <location>
        <begin position="1819"/>
        <end position="1831"/>
    </location>
</feature>
<feature type="compositionally biased region" description="Basic and acidic residues" evidence="2">
    <location>
        <begin position="1571"/>
        <end position="1584"/>
    </location>
</feature>
<feature type="compositionally biased region" description="Basic and acidic residues" evidence="2">
    <location>
        <begin position="1282"/>
        <end position="1310"/>
    </location>
</feature>
<feature type="compositionally biased region" description="Basic and acidic residues" evidence="2">
    <location>
        <begin position="883"/>
        <end position="892"/>
    </location>
</feature>
<accession>A0A3M6TCU8</accession>
<feature type="region of interest" description="Disordered" evidence="2">
    <location>
        <begin position="768"/>
        <end position="1161"/>
    </location>
</feature>
<feature type="compositionally biased region" description="Polar residues" evidence="2">
    <location>
        <begin position="137"/>
        <end position="172"/>
    </location>
</feature>
<name>A0A3M6TCU8_POCDA</name>
<feature type="compositionally biased region" description="Low complexity" evidence="2">
    <location>
        <begin position="535"/>
        <end position="551"/>
    </location>
</feature>
<feature type="region of interest" description="Disordered" evidence="2">
    <location>
        <begin position="2094"/>
        <end position="2257"/>
    </location>
</feature>
<proteinExistence type="predicted"/>
<reference evidence="4 5" key="1">
    <citation type="journal article" date="2018" name="Sci. Rep.">
        <title>Comparative analysis of the Pocillopora damicornis genome highlights role of immune system in coral evolution.</title>
        <authorList>
            <person name="Cunning R."/>
            <person name="Bay R.A."/>
            <person name="Gillette P."/>
            <person name="Baker A.C."/>
            <person name="Traylor-Knowles N."/>
        </authorList>
    </citation>
    <scope>NUCLEOTIDE SEQUENCE [LARGE SCALE GENOMIC DNA]</scope>
    <source>
        <strain evidence="4">RSMAS</strain>
        <tissue evidence="4">Whole animal</tissue>
    </source>
</reference>
<keyword evidence="1" id="KW-0479">Metal-binding</keyword>
<feature type="region of interest" description="Disordered" evidence="2">
    <location>
        <begin position="387"/>
        <end position="417"/>
    </location>
</feature>
<feature type="compositionally biased region" description="Basic and acidic residues" evidence="2">
    <location>
        <begin position="1680"/>
        <end position="1689"/>
    </location>
</feature>
<feature type="compositionally biased region" description="Polar residues" evidence="2">
    <location>
        <begin position="1660"/>
        <end position="1677"/>
    </location>
</feature>